<keyword evidence="1" id="KW-1133">Transmembrane helix</keyword>
<organism evidence="2 3">
    <name type="scientific">Oceanisphaera ostreae</name>
    <dbReference type="NCBI Taxonomy" id="914151"/>
    <lineage>
        <taxon>Bacteria</taxon>
        <taxon>Pseudomonadati</taxon>
        <taxon>Pseudomonadota</taxon>
        <taxon>Gammaproteobacteria</taxon>
        <taxon>Aeromonadales</taxon>
        <taxon>Aeromonadaceae</taxon>
        <taxon>Oceanisphaera</taxon>
    </lineage>
</organism>
<dbReference type="Pfam" id="PF16732">
    <property type="entry name" value="ComP_DUS"/>
    <property type="match status" value="1"/>
</dbReference>
<dbReference type="PROSITE" id="PS00409">
    <property type="entry name" value="PROKAR_NTER_METHYL"/>
    <property type="match status" value="1"/>
</dbReference>
<dbReference type="InterPro" id="IPR012902">
    <property type="entry name" value="N_methyl_site"/>
</dbReference>
<dbReference type="Gene3D" id="3.30.700.10">
    <property type="entry name" value="Glycoprotein, Type 4 Pilin"/>
    <property type="match status" value="1"/>
</dbReference>
<proteinExistence type="predicted"/>
<sequence>MPKSSGFTLIELLITVAIVAILALIAYPSLSRYLIKSKRIEAIQALYIMQLQQEEWRIAHTSYANTADAAANFVPSHAHYIFKVSAASATDYTLKASAKSGSAQYQDKAGSTICHTLTLDRNNNKTPADCWR</sequence>
<dbReference type="InterPro" id="IPR045584">
    <property type="entry name" value="Pilin-like"/>
</dbReference>
<keyword evidence="3" id="KW-1185">Reference proteome</keyword>
<evidence type="ECO:0000313" key="2">
    <source>
        <dbReference type="EMBL" id="MFD1009230.1"/>
    </source>
</evidence>
<dbReference type="Proteomes" id="UP001597048">
    <property type="component" value="Unassembled WGS sequence"/>
</dbReference>
<gene>
    <name evidence="2" type="ORF">ACFQ1C_13865</name>
</gene>
<name>A0ABW3KJ36_9GAMM</name>
<dbReference type="Pfam" id="PF07963">
    <property type="entry name" value="N_methyl"/>
    <property type="match status" value="1"/>
</dbReference>
<feature type="transmembrane region" description="Helical" evidence="1">
    <location>
        <begin position="6"/>
        <end position="30"/>
    </location>
</feature>
<dbReference type="InterPro" id="IPR031982">
    <property type="entry name" value="PilE-like"/>
</dbReference>
<evidence type="ECO:0000313" key="3">
    <source>
        <dbReference type="Proteomes" id="UP001597048"/>
    </source>
</evidence>
<dbReference type="EMBL" id="JBHTJS010000058">
    <property type="protein sequence ID" value="MFD1009230.1"/>
    <property type="molecule type" value="Genomic_DNA"/>
</dbReference>
<evidence type="ECO:0000256" key="1">
    <source>
        <dbReference type="SAM" id="Phobius"/>
    </source>
</evidence>
<dbReference type="RefSeq" id="WP_379559263.1">
    <property type="nucleotide sequence ID" value="NZ_JBHTJS010000058.1"/>
</dbReference>
<comment type="caution">
    <text evidence="2">The sequence shown here is derived from an EMBL/GenBank/DDBJ whole genome shotgun (WGS) entry which is preliminary data.</text>
</comment>
<keyword evidence="1" id="KW-0472">Membrane</keyword>
<protein>
    <submittedName>
        <fullName evidence="2">Type IV pilin protein</fullName>
    </submittedName>
</protein>
<dbReference type="NCBIfam" id="TIGR02532">
    <property type="entry name" value="IV_pilin_GFxxxE"/>
    <property type="match status" value="1"/>
</dbReference>
<reference evidence="3" key="1">
    <citation type="journal article" date="2019" name="Int. J. Syst. Evol. Microbiol.">
        <title>The Global Catalogue of Microorganisms (GCM) 10K type strain sequencing project: providing services to taxonomists for standard genome sequencing and annotation.</title>
        <authorList>
            <consortium name="The Broad Institute Genomics Platform"/>
            <consortium name="The Broad Institute Genome Sequencing Center for Infectious Disease"/>
            <person name="Wu L."/>
            <person name="Ma J."/>
        </authorList>
    </citation>
    <scope>NUCLEOTIDE SEQUENCE [LARGE SCALE GENOMIC DNA]</scope>
    <source>
        <strain evidence="3">CCUG 60525</strain>
    </source>
</reference>
<dbReference type="SUPFAM" id="SSF54523">
    <property type="entry name" value="Pili subunits"/>
    <property type="match status" value="1"/>
</dbReference>
<accession>A0ABW3KJ36</accession>
<keyword evidence="1" id="KW-0812">Transmembrane</keyword>